<evidence type="ECO:0000313" key="2">
    <source>
        <dbReference type="Proteomes" id="UP000189337"/>
    </source>
</evidence>
<dbReference type="AlphaFoldDB" id="A0AB73N209"/>
<accession>A0AB73N209</accession>
<dbReference type="Proteomes" id="UP000189337">
    <property type="component" value="Unassembled WGS sequence"/>
</dbReference>
<reference evidence="1 2" key="1">
    <citation type="submission" date="2017-01" db="EMBL/GenBank/DDBJ databases">
        <title>Comparative genomic analysis of Brazilian Leptospira santarosai.</title>
        <authorList>
            <person name="Moreno L.Z."/>
            <person name="Miraglia F."/>
            <person name="Kremer F.S."/>
            <person name="Eslabao M.R."/>
            <person name="Lilenbaum W."/>
            <person name="Dellagostin O.A."/>
            <person name="Moreno A.M."/>
        </authorList>
    </citation>
    <scope>NUCLEOTIDE SEQUENCE [LARGE SCALE GENOMIC DNA]</scope>
    <source>
        <strain evidence="1 2">M52/8-19</strain>
    </source>
</reference>
<dbReference type="EMBL" id="MTSU01000005">
    <property type="protein sequence ID" value="ONF93347.1"/>
    <property type="molecule type" value="Genomic_DNA"/>
</dbReference>
<protein>
    <submittedName>
        <fullName evidence="1">Uncharacterized protein</fullName>
    </submittedName>
</protein>
<organism evidence="1 2">
    <name type="scientific">Leptospira santarosai</name>
    <dbReference type="NCBI Taxonomy" id="28183"/>
    <lineage>
        <taxon>Bacteria</taxon>
        <taxon>Pseudomonadati</taxon>
        <taxon>Spirochaetota</taxon>
        <taxon>Spirochaetia</taxon>
        <taxon>Leptospirales</taxon>
        <taxon>Leptospiraceae</taxon>
        <taxon>Leptospira</taxon>
    </lineage>
</organism>
<comment type="caution">
    <text evidence="1">The sequence shown here is derived from an EMBL/GenBank/DDBJ whole genome shotgun (WGS) entry which is preliminary data.</text>
</comment>
<evidence type="ECO:0000313" key="1">
    <source>
        <dbReference type="EMBL" id="ONF93347.1"/>
    </source>
</evidence>
<gene>
    <name evidence="1" type="ORF">BWD14_07280</name>
</gene>
<proteinExistence type="predicted"/>
<name>A0AB73N209_9LEPT</name>
<sequence>MTCWSKNLETIENLHESFYWKVEEILKKYEHDFQISPEPIQVLRHTYSQEIVNFIFESLKKK</sequence>